<feature type="transmembrane region" description="Helical" evidence="1">
    <location>
        <begin position="312"/>
        <end position="333"/>
    </location>
</feature>
<keyword evidence="1" id="KW-1133">Transmembrane helix</keyword>
<keyword evidence="1" id="KW-0472">Membrane</keyword>
<dbReference type="PANTHER" id="PTHR47380">
    <property type="entry name" value="OS02G0533000 PROTEIN"/>
    <property type="match status" value="1"/>
</dbReference>
<dbReference type="Proteomes" id="UP001594351">
    <property type="component" value="Unassembled WGS sequence"/>
</dbReference>
<evidence type="ECO:0000313" key="3">
    <source>
        <dbReference type="Proteomes" id="UP001594351"/>
    </source>
</evidence>
<gene>
    <name evidence="2" type="ORF">ACFL27_26105</name>
</gene>
<reference evidence="2 3" key="1">
    <citation type="submission" date="2024-09" db="EMBL/GenBank/DDBJ databases">
        <title>Laminarin stimulates single cell rates of sulfate reduction while oxygen inhibits transcriptomic activity in coastal marine sediment.</title>
        <authorList>
            <person name="Lindsay M."/>
            <person name="Orcutt B."/>
            <person name="Emerson D."/>
            <person name="Stepanauskas R."/>
            <person name="D'Angelo T."/>
        </authorList>
    </citation>
    <scope>NUCLEOTIDE SEQUENCE [LARGE SCALE GENOMIC DNA]</scope>
    <source>
        <strain evidence="2">SAG AM-311-K15</strain>
    </source>
</reference>
<feature type="transmembrane region" description="Helical" evidence="1">
    <location>
        <begin position="155"/>
        <end position="176"/>
    </location>
</feature>
<dbReference type="InterPro" id="IPR044200">
    <property type="entry name" value="At5g03900-like"/>
</dbReference>
<dbReference type="EMBL" id="JBHPBY010000568">
    <property type="protein sequence ID" value="MFC1853672.1"/>
    <property type="molecule type" value="Genomic_DNA"/>
</dbReference>
<organism evidence="2 3">
    <name type="scientific">candidate division CSSED10-310 bacterium</name>
    <dbReference type="NCBI Taxonomy" id="2855610"/>
    <lineage>
        <taxon>Bacteria</taxon>
        <taxon>Bacteria division CSSED10-310</taxon>
    </lineage>
</organism>
<keyword evidence="1" id="KW-0812">Transmembrane</keyword>
<comment type="caution">
    <text evidence="2">The sequence shown here is derived from an EMBL/GenBank/DDBJ whole genome shotgun (WGS) entry which is preliminary data.</text>
</comment>
<name>A0ABV6Z5G0_UNCC1</name>
<protein>
    <submittedName>
        <fullName evidence="2">Uncharacterized protein</fullName>
    </submittedName>
</protein>
<feature type="transmembrane region" description="Helical" evidence="1">
    <location>
        <begin position="353"/>
        <end position="376"/>
    </location>
</feature>
<evidence type="ECO:0000256" key="1">
    <source>
        <dbReference type="SAM" id="Phobius"/>
    </source>
</evidence>
<proteinExistence type="predicted"/>
<evidence type="ECO:0000313" key="2">
    <source>
        <dbReference type="EMBL" id="MFC1853672.1"/>
    </source>
</evidence>
<feature type="transmembrane region" description="Helical" evidence="1">
    <location>
        <begin position="112"/>
        <end position="135"/>
    </location>
</feature>
<sequence length="509" mass="57274">METLLEPLDQKADREIITWAKTIQKTTAGASVDLTVSDAATRSGLPLEQSEKALNWLLNDFRGRLAVGEAGDLIYRFPQGYTKPWKTRETFQELMQRLWKVALPVLKTALKIWILVVIVLYVLIFLAILVGIFFASKSRSDSSSSRRSDSGFGSFVLFRVLFELINDAAWAMFWFGPGPTRSRKIRQKPGRSERHFYDDVHSFIFGPPGPEEDPLENRKRLLAYIRAHQGRVVVGDIVALLGCSNEQAEKILTRLSIDYEGEVSVDDQGSILFSFPELRKTAGVGSDMDVSMSWDRPRSVPPLTGNKTSSNIIAIALNSFNFVMSLVSLWYHLTIKNIGYLFEGVPLSQLPDQSTALFLGVIPFLFSGLIFTIPLFRWLTRRKTVKKALYANGVRGVLQEIFGRLRFRIPAPDLSAVFQTNSQIAFMSEKQLAAGKMAAHASARSSRPRKVPDKVIAEVTLDLEGDLKINDDGSTDYAFERFEREYKSVKELRQQASQSETEPGDIVFQ</sequence>
<accession>A0ABV6Z5G0</accession>
<dbReference type="PANTHER" id="PTHR47380:SF4">
    <property type="entry name" value="OS02G0533000 PROTEIN"/>
    <property type="match status" value="1"/>
</dbReference>
<keyword evidence="3" id="KW-1185">Reference proteome</keyword>